<dbReference type="SUPFAM" id="SSF53098">
    <property type="entry name" value="Ribonuclease H-like"/>
    <property type="match status" value="1"/>
</dbReference>
<dbReference type="Gene3D" id="2.40.50.730">
    <property type="match status" value="1"/>
</dbReference>
<dbReference type="Pfam" id="PF00136">
    <property type="entry name" value="DNA_pol_B"/>
    <property type="match status" value="1"/>
</dbReference>
<dbReference type="InterPro" id="IPR017964">
    <property type="entry name" value="DNA-dir_DNA_pol_B_CS"/>
</dbReference>
<dbReference type="SUPFAM" id="SSF56672">
    <property type="entry name" value="DNA/RNA polymerases"/>
    <property type="match status" value="1"/>
</dbReference>
<evidence type="ECO:0000256" key="5">
    <source>
        <dbReference type="ARBA" id="ARBA00022705"/>
    </source>
</evidence>
<keyword evidence="10 12" id="KW-0238">DNA-binding</keyword>
<evidence type="ECO:0000256" key="6">
    <source>
        <dbReference type="ARBA" id="ARBA00022723"/>
    </source>
</evidence>
<dbReference type="Proteomes" id="UP001244341">
    <property type="component" value="Chromosome 5b"/>
</dbReference>
<feature type="domain" description="DNA polymerase alpha catalytic subunit N-terminal" evidence="17">
    <location>
        <begin position="21"/>
        <end position="85"/>
    </location>
</feature>
<dbReference type="CDD" id="cd05776">
    <property type="entry name" value="DNA_polB_alpha_exo"/>
    <property type="match status" value="1"/>
</dbReference>
<keyword evidence="19" id="KW-1185">Reference proteome</keyword>
<dbReference type="Pfam" id="PF12254">
    <property type="entry name" value="DNA_pol_alpha_N"/>
    <property type="match status" value="1"/>
</dbReference>
<dbReference type="Gene3D" id="3.30.420.10">
    <property type="entry name" value="Ribonuclease H-like superfamily/Ribonuclease H"/>
    <property type="match status" value="1"/>
</dbReference>
<evidence type="ECO:0000256" key="11">
    <source>
        <dbReference type="ARBA" id="ARBA00023242"/>
    </source>
</evidence>
<feature type="compositionally biased region" description="Low complexity" evidence="13">
    <location>
        <begin position="137"/>
        <end position="147"/>
    </location>
</feature>
<dbReference type="PROSITE" id="PS00116">
    <property type="entry name" value="DNA_POLYMERASE_B"/>
    <property type="match status" value="1"/>
</dbReference>
<feature type="region of interest" description="Disordered" evidence="13">
    <location>
        <begin position="1742"/>
        <end position="1767"/>
    </location>
</feature>
<dbReference type="Gene3D" id="3.30.70.2820">
    <property type="match status" value="1"/>
</dbReference>
<dbReference type="EC" id="2.7.7.7" evidence="12"/>
<evidence type="ECO:0000256" key="8">
    <source>
        <dbReference type="ARBA" id="ARBA00022833"/>
    </source>
</evidence>
<dbReference type="InterPro" id="IPR036397">
    <property type="entry name" value="RNaseH_sf"/>
</dbReference>
<gene>
    <name evidence="18" type="ORF">OEZ85_003301</name>
</gene>
<dbReference type="PANTHER" id="PTHR45861">
    <property type="entry name" value="DNA POLYMERASE ALPHA CATALYTIC SUBUNIT"/>
    <property type="match status" value="1"/>
</dbReference>
<dbReference type="EMBL" id="CP126212">
    <property type="protein sequence ID" value="WIA14819.1"/>
    <property type="molecule type" value="Genomic_DNA"/>
</dbReference>
<dbReference type="InterPro" id="IPR024647">
    <property type="entry name" value="DNA_pol_a_cat_su_N"/>
</dbReference>
<feature type="region of interest" description="Disordered" evidence="13">
    <location>
        <begin position="970"/>
        <end position="1021"/>
    </location>
</feature>
<feature type="compositionally biased region" description="Low complexity" evidence="13">
    <location>
        <begin position="274"/>
        <end position="285"/>
    </location>
</feature>
<feature type="region of interest" description="Disordered" evidence="13">
    <location>
        <begin position="330"/>
        <end position="373"/>
    </location>
</feature>
<feature type="compositionally biased region" description="Low complexity" evidence="13">
    <location>
        <begin position="224"/>
        <end position="242"/>
    </location>
</feature>
<feature type="domain" description="Zinc finger DNA-directed DNA polymerase family B alpha" evidence="16">
    <location>
        <begin position="1530"/>
        <end position="1737"/>
    </location>
</feature>
<reference evidence="18 19" key="1">
    <citation type="submission" date="2023-05" db="EMBL/GenBank/DDBJ databases">
        <title>A 100% complete, gapless, phased diploid assembly of the Scenedesmus obliquus UTEX 3031 genome.</title>
        <authorList>
            <person name="Biondi T.C."/>
            <person name="Hanschen E.R."/>
            <person name="Kwon T."/>
            <person name="Eng W."/>
            <person name="Kruse C.P.S."/>
            <person name="Koehler S.I."/>
            <person name="Kunde Y."/>
            <person name="Gleasner C.D."/>
            <person name="You Mak K.T."/>
            <person name="Polle J."/>
            <person name="Hovde B.T."/>
            <person name="Starkenburg S.R."/>
        </authorList>
    </citation>
    <scope>NUCLEOTIDE SEQUENCE [LARGE SCALE GENOMIC DNA]</scope>
    <source>
        <strain evidence="18 19">DOE0152z</strain>
    </source>
</reference>
<dbReference type="Gene3D" id="1.10.3200.20">
    <property type="entry name" value="DNA Polymerase alpha, zinc finger"/>
    <property type="match status" value="1"/>
</dbReference>
<keyword evidence="11" id="KW-0539">Nucleus</keyword>
<dbReference type="CDD" id="cd05532">
    <property type="entry name" value="POLBc_alpha"/>
    <property type="match status" value="1"/>
</dbReference>
<keyword evidence="3 12" id="KW-0808">Transferase</keyword>
<keyword evidence="9 12" id="KW-0239">DNA-directed DNA polymerase</keyword>
<dbReference type="Pfam" id="PF03104">
    <property type="entry name" value="DNA_pol_B_exo1"/>
    <property type="match status" value="1"/>
</dbReference>
<dbReference type="NCBIfam" id="TIGR00592">
    <property type="entry name" value="pol2"/>
    <property type="match status" value="1"/>
</dbReference>
<feature type="compositionally biased region" description="Acidic residues" evidence="13">
    <location>
        <begin position="72"/>
        <end position="86"/>
    </location>
</feature>
<feature type="domain" description="DNA-directed DNA polymerase family B multifunctional" evidence="14">
    <location>
        <begin position="919"/>
        <end position="1484"/>
    </location>
</feature>
<feature type="compositionally biased region" description="Acidic residues" evidence="13">
    <location>
        <begin position="980"/>
        <end position="1002"/>
    </location>
</feature>
<evidence type="ECO:0000256" key="3">
    <source>
        <dbReference type="ARBA" id="ARBA00022679"/>
    </source>
</evidence>
<feature type="compositionally biased region" description="Basic and acidic residues" evidence="13">
    <location>
        <begin position="107"/>
        <end position="132"/>
    </location>
</feature>
<evidence type="ECO:0000313" key="18">
    <source>
        <dbReference type="EMBL" id="WIA14819.1"/>
    </source>
</evidence>
<evidence type="ECO:0000259" key="16">
    <source>
        <dbReference type="Pfam" id="PF08996"/>
    </source>
</evidence>
<feature type="region of interest" description="Disordered" evidence="13">
    <location>
        <begin position="72"/>
        <end position="308"/>
    </location>
</feature>
<evidence type="ECO:0000256" key="12">
    <source>
        <dbReference type="RuleBase" id="RU000442"/>
    </source>
</evidence>
<evidence type="ECO:0000313" key="19">
    <source>
        <dbReference type="Proteomes" id="UP001244341"/>
    </source>
</evidence>
<feature type="compositionally biased region" description="Low complexity" evidence="13">
    <location>
        <begin position="88"/>
        <end position="97"/>
    </location>
</feature>
<dbReference type="InterPro" id="IPR042087">
    <property type="entry name" value="DNA_pol_B_thumb"/>
</dbReference>
<dbReference type="InterPro" id="IPR006172">
    <property type="entry name" value="DNA-dir_DNA_pol_B"/>
</dbReference>
<dbReference type="InterPro" id="IPR043502">
    <property type="entry name" value="DNA/RNA_pol_sf"/>
</dbReference>
<feature type="compositionally biased region" description="Low complexity" evidence="13">
    <location>
        <begin position="1742"/>
        <end position="1756"/>
    </location>
</feature>
<dbReference type="PRINTS" id="PR00106">
    <property type="entry name" value="DNAPOLB"/>
</dbReference>
<evidence type="ECO:0000259" key="14">
    <source>
        <dbReference type="Pfam" id="PF00136"/>
    </source>
</evidence>
<sequence>MSGRSRRVVQNKAAASVAAALEKLNAAKSGAKRVETFELKEEEAVYDVVDDESYAQLANKRRIEADDFIEDDAGEGEYMDTGEDELFGSAAPDEAAAGGKGKKRKGADKDGAAVKRQAAEEAAKASRNKERLQQMFAKAAAQKPAAAKVDDAAGDDLLEGILSGLGGDGPAPAAGTAAAASRAQPAAGNAFSRGRPAAQQPAAAKTFARGSLAAGRGGAGSGGSTAAAAAAPSRPAAASAAGLKRKLEQQPEQSFSFDAGAAAAGGGVDDDADVAAAEGGAAGDDAGQEFSFALPGGEPDVADNPFDASTAASGAAAAAAAAAADAPAASPSAAGAAPADDDEAAPSGTPAAAAAAGGRRFADDVPAGPGAAASPATGWMEVYGQEGEEQGGGAAAAAAAAADGAAVEAGPDGLEADGQGGVPFFFMDAYESYDRPDTVYLFGKVASSSSGSSTPSKSPGSSSSAATWQSCCVVVPNLHRSVLFVPAPSVFDDASGELAALEAAVAADPSRRMELLQALHARCGELKAEIRALMLSHGVKAMRLMPVKRSYAFEDPAIPQREQWVLKVRYSAALPALPLGLSGSHFVAVAGAQTSSLEALLVKRGLRGPGWATLTSPTRREGSGMVSWCKVELLLANAKAIQPAAPGTPLAGRPSPPLTVASLSLRLHMDPKSRSQEILAASVVHLAGVSPDAPTPKSVWGSPQALRHFSVVRKLEGRPWPTGFEALVASENASPRGRLNGGAMLATAPNERALLGCLLARLAAVDADVLLGHNIGAFELAVLLGRLQAHKVQLWSRLGRLKRSSFPKLTGGGHTFGGGAGPGVLSVLAGRLLCDTYLSARELVREVDYTLATLARSLLGQARSEVAPAELSARFESAQGLRQLLLLGESDAWLALGLAFTLSVLPLSKQLSVVSGSLWSRTLQGARAARIEMLLLHEFHARKFILPDKLSQRDRAALAEQRAAAAASGKRKAKKKAAAAEEEEYEGPAPPDDELEPEEEEQGAQPAAAAVGFSKKSGGKGPQYAGGLVLEPKRGLYDSFVIMLDFNSLYPSIIQEYNICFTTVKRPAPGELAALPSGADAGGAGQLAPLPTVIQGLVRRRREVKAQMKHCRDPVLLQQLTIRQQALKLTANSMYGCLGFNNSRFFARPLAELITSQGRDILASTVDLVQELGLPGLQVIYGDTDSIMIATGSNDYEAAEQLGGRIKAAVNRRYRLLEIELDAVYRSMLLLKKKKYAAVKVERPPGGCALVEALEAKGLDMVRRDWCPLSKDTGNYALQQILSGAPKPQVVEAVHERLRQVAGQLRGGQLPLGSFVITKQLTKRPEDYPDARAQPHVQVALRRRAAGKRDGVAAGETVPYVICLRQQQQQQQGEAAAAAAAVKQEDGSTAQQQPAGAAAQEAASPAAPQQQQQDGSSSPAPAAAATGGGVRAASAPAGSSSSGGLAERAHHPDELRSDPSLLVDAEYYLGQQVLPVVARLVAPIEGTNAAHLAQCLGLDPSRYGGSSSTAGSSMAAALREEAMQVSGSLLDDDGHYAQCEPLTLASSNGSSWEFKGVRAALRSGTPGEALLTPPDAVGDASAELSPAQLANQALLAARRAIARYYDGQLVADDEMAAAAAAGECRDVVLAPAPPEAPAGSMPRPAAAGSGSGLVLLARAYSEDKLYTQLCHIVRLLDVNTALARLPDKQRRDAAQLQLSSSGSGSTPVVAALAGAAAAVAKLRDACGYRWVNLGQVFGRLRGGSSNSSQQQQRSVGLAAAGTPVRVA</sequence>
<organism evidence="18 19">
    <name type="scientific">Tetradesmus obliquus</name>
    <name type="common">Green alga</name>
    <name type="synonym">Acutodesmus obliquus</name>
    <dbReference type="NCBI Taxonomy" id="3088"/>
    <lineage>
        <taxon>Eukaryota</taxon>
        <taxon>Viridiplantae</taxon>
        <taxon>Chlorophyta</taxon>
        <taxon>core chlorophytes</taxon>
        <taxon>Chlorophyceae</taxon>
        <taxon>CS clade</taxon>
        <taxon>Sphaeropleales</taxon>
        <taxon>Scenedesmaceae</taxon>
        <taxon>Tetradesmus</taxon>
    </lineage>
</organism>
<evidence type="ECO:0000256" key="13">
    <source>
        <dbReference type="SAM" id="MobiDB-lite"/>
    </source>
</evidence>
<dbReference type="PANTHER" id="PTHR45861:SF1">
    <property type="entry name" value="DNA POLYMERASE ALPHA CATALYTIC SUBUNIT"/>
    <property type="match status" value="1"/>
</dbReference>
<comment type="catalytic activity">
    <reaction evidence="12">
        <text>DNA(n) + a 2'-deoxyribonucleoside 5'-triphosphate = DNA(n+1) + diphosphate</text>
        <dbReference type="Rhea" id="RHEA:22508"/>
        <dbReference type="Rhea" id="RHEA-COMP:17339"/>
        <dbReference type="Rhea" id="RHEA-COMP:17340"/>
        <dbReference type="ChEBI" id="CHEBI:33019"/>
        <dbReference type="ChEBI" id="CHEBI:61560"/>
        <dbReference type="ChEBI" id="CHEBI:173112"/>
        <dbReference type="EC" id="2.7.7.7"/>
    </reaction>
</comment>
<dbReference type="InterPro" id="IPR023211">
    <property type="entry name" value="DNA_pol_palm_dom_sf"/>
</dbReference>
<keyword evidence="4 12" id="KW-0548">Nucleotidyltransferase</keyword>
<evidence type="ECO:0000259" key="15">
    <source>
        <dbReference type="Pfam" id="PF03104"/>
    </source>
</evidence>
<accession>A0ABY8U0B5</accession>
<evidence type="ECO:0000256" key="7">
    <source>
        <dbReference type="ARBA" id="ARBA00022771"/>
    </source>
</evidence>
<comment type="subcellular location">
    <subcellularLocation>
        <location evidence="1">Nucleus</location>
    </subcellularLocation>
</comment>
<dbReference type="InterPro" id="IPR015088">
    <property type="entry name" value="Znf_DNA-dir_DNA_pol_B_alpha"/>
</dbReference>
<name>A0ABY8U0B5_TETOB</name>
<feature type="compositionally biased region" description="Low complexity" evidence="13">
    <location>
        <begin position="1390"/>
        <end position="1446"/>
    </location>
</feature>
<dbReference type="Gene3D" id="1.10.287.690">
    <property type="entry name" value="Helix hairpin bin"/>
    <property type="match status" value="1"/>
</dbReference>
<feature type="region of interest" description="Disordered" evidence="13">
    <location>
        <begin position="1378"/>
        <end position="1453"/>
    </location>
</feature>
<feature type="domain" description="DNA-directed DNA polymerase family B exonuclease" evidence="15">
    <location>
        <begin position="591"/>
        <end position="853"/>
    </location>
</feature>
<dbReference type="Gene3D" id="1.10.132.60">
    <property type="entry name" value="DNA polymerase family B, C-terminal domain"/>
    <property type="match status" value="1"/>
</dbReference>
<keyword evidence="7" id="KW-0863">Zinc-finger</keyword>
<proteinExistence type="inferred from homology"/>
<evidence type="ECO:0000256" key="9">
    <source>
        <dbReference type="ARBA" id="ARBA00022932"/>
    </source>
</evidence>
<dbReference type="InterPro" id="IPR006134">
    <property type="entry name" value="DNA-dir_DNA_pol_B_multi_dom"/>
</dbReference>
<dbReference type="InterPro" id="IPR038256">
    <property type="entry name" value="Pol_alpha_znc_sf"/>
</dbReference>
<dbReference type="Pfam" id="PF08996">
    <property type="entry name" value="zf-DNA_Pol"/>
    <property type="match status" value="1"/>
</dbReference>
<dbReference type="InterPro" id="IPR012337">
    <property type="entry name" value="RNaseH-like_sf"/>
</dbReference>
<protein>
    <recommendedName>
        <fullName evidence="12">DNA polymerase</fullName>
        <ecNumber evidence="12">2.7.7.7</ecNumber>
    </recommendedName>
</protein>
<feature type="compositionally biased region" description="Low complexity" evidence="13">
    <location>
        <begin position="345"/>
        <end position="358"/>
    </location>
</feature>
<evidence type="ECO:0000256" key="2">
    <source>
        <dbReference type="ARBA" id="ARBA00005755"/>
    </source>
</evidence>
<keyword evidence="5 12" id="KW-0235">DNA replication</keyword>
<evidence type="ECO:0000256" key="10">
    <source>
        <dbReference type="ARBA" id="ARBA00023125"/>
    </source>
</evidence>
<evidence type="ECO:0000256" key="4">
    <source>
        <dbReference type="ARBA" id="ARBA00022695"/>
    </source>
</evidence>
<evidence type="ECO:0000256" key="1">
    <source>
        <dbReference type="ARBA" id="ARBA00004123"/>
    </source>
</evidence>
<keyword evidence="8" id="KW-0862">Zinc</keyword>
<comment type="similarity">
    <text evidence="2 12">Belongs to the DNA polymerase type-B family.</text>
</comment>
<feature type="compositionally biased region" description="Low complexity" evidence="13">
    <location>
        <begin position="170"/>
        <end position="214"/>
    </location>
</feature>
<dbReference type="InterPro" id="IPR006133">
    <property type="entry name" value="DNA-dir_DNA_pol_B_exonuc"/>
</dbReference>
<dbReference type="InterPro" id="IPR045846">
    <property type="entry name" value="POLBc_alpha"/>
</dbReference>
<keyword evidence="6" id="KW-0479">Metal-binding</keyword>
<dbReference type="SMART" id="SM00486">
    <property type="entry name" value="POLBc"/>
    <property type="match status" value="1"/>
</dbReference>
<dbReference type="Gene3D" id="3.90.1600.10">
    <property type="entry name" value="Palm domain of DNA polymerase"/>
    <property type="match status" value="1"/>
</dbReference>
<evidence type="ECO:0000259" key="17">
    <source>
        <dbReference type="Pfam" id="PF12254"/>
    </source>
</evidence>